<evidence type="ECO:0000313" key="9">
    <source>
        <dbReference type="EMBL" id="KAG7368617.1"/>
    </source>
</evidence>
<keyword evidence="10" id="KW-1185">Reference proteome</keyword>
<feature type="region of interest" description="Disordered" evidence="7">
    <location>
        <begin position="1"/>
        <end position="26"/>
    </location>
</feature>
<reference evidence="9" key="1">
    <citation type="journal article" date="2021" name="Sci. Rep.">
        <title>Diploid genomic architecture of Nitzschia inconspicua, an elite biomass production diatom.</title>
        <authorList>
            <person name="Oliver A."/>
            <person name="Podell S."/>
            <person name="Pinowska A."/>
            <person name="Traller J.C."/>
            <person name="Smith S.R."/>
            <person name="McClure R."/>
            <person name="Beliaev A."/>
            <person name="Bohutskyi P."/>
            <person name="Hill E.A."/>
            <person name="Rabines A."/>
            <person name="Zheng H."/>
            <person name="Allen L.Z."/>
            <person name="Kuo A."/>
            <person name="Grigoriev I.V."/>
            <person name="Allen A.E."/>
            <person name="Hazlebeck D."/>
            <person name="Allen E.E."/>
        </authorList>
    </citation>
    <scope>NUCLEOTIDE SEQUENCE</scope>
    <source>
        <strain evidence="9">Hildebrandi</strain>
    </source>
</reference>
<feature type="repeat" description="WD" evidence="6">
    <location>
        <begin position="237"/>
        <end position="270"/>
    </location>
</feature>
<dbReference type="GO" id="GO:1904263">
    <property type="term" value="P:positive regulation of TORC1 signaling"/>
    <property type="evidence" value="ECO:0007669"/>
    <property type="project" value="TreeGrafter"/>
</dbReference>
<dbReference type="PROSITE" id="PS50082">
    <property type="entry name" value="WD_REPEATS_2"/>
    <property type="match status" value="2"/>
</dbReference>
<sequence length="1089" mass="118179">MPIRTSLESRVASRHEKDSEASSSCNNAVVASLQDRSPDPFSSLALSPDRSHAIVAGKDTLQLIKIDPTGLRSIRSMKIAHHFNVNDPSAAIGKSGNAPRRYADVRDAFQLGASSSTSRGAPITQLGNITITKVAWSHAMDFSNIMTTAPGASGMIAEKKTPFPNQLQQQEQDQITTDEKDSFVAVAASNGVVVIWDAKQLLFSKPAKALATGSRGQGRSSGKFANPQFHQQPEGIISKHVRAVNSLAWHSKRAGLLLTASQDGSVKLWERKLVGLRKPDGTKQHRRPWYSVGGKGTEKSGGPGDGDETHIRKYSWNLKASFEPKSEAVRDIQWSPFLDDIFALVTASGSLIVYSMHVSVRAMAKIAAHTGDATSLDWHPTQPFDIATGGSGDRTVKIWNLQSALDLFSKDVQDQSSISANSNTWKSDISTTSQSSSETDKSATSSSYGPGYNTMRSSSGYSSGRAKSSSSPLSRYVLSISASVTQVRWRPPSIEFVSVKGKDEGDSDAEEEKVDPHASMLAVATAKLTSAGGSGVLSMWSFHRPFMALSVLEGHREGAVADFVWLPSPIKIPNECGIISENKSKHGASTMHLASDSKVANAALNPSDSSLFRPSGRGGERSSSKMNVDGTNNTDGEEFEASRLVRVWQHVLSVGRDGRCILQSFARGDRPISRVASSCFAMANLSPFQQGYGSLQCFSAYQAVPNRPEDDFALTYLRQDHYTANAPGVFQEEDLQLGDASINALRNFAGQRLPSTVPELIFSVVDQGDLDEDDLPANPATDMVCVAPEVVHLSRFSSNYKIYPDDECPNRVDLCLHNSKVAEDLSFWQVARMWKTVARLLQNAGLDELPPKPFMKTTNVFEMAIFPTIRNLLLERAEAGDVQTCVSLCEVLQVMETGGKVRIPDLSIQLIREWYLSYIDLLHQMCLFSAATFLIKNCLDEVISALNQQSTTIHQSCPRCGKPLQHTTDSSGGTDGAKQVTSSARQACKNCRRRVGMCFLCHQPVQGMFVWCPGCGHGGHLEHALQWFGGGQGGKGVREVCPTGCGHRCNLVQMVSAFPRTDSFVCLPLPPGPSEFPISTAGETPRNAN</sequence>
<evidence type="ECO:0000256" key="4">
    <source>
        <dbReference type="ARBA" id="ARBA00022771"/>
    </source>
</evidence>
<feature type="compositionally biased region" description="Gly residues" evidence="7">
    <location>
        <begin position="293"/>
        <end position="304"/>
    </location>
</feature>
<dbReference type="GO" id="GO:0061700">
    <property type="term" value="C:GATOR2 complex"/>
    <property type="evidence" value="ECO:0007669"/>
    <property type="project" value="TreeGrafter"/>
</dbReference>
<dbReference type="EMBL" id="JAGRRH010000006">
    <property type="protein sequence ID" value="KAG7368617.1"/>
    <property type="molecule type" value="Genomic_DNA"/>
</dbReference>
<evidence type="ECO:0000256" key="3">
    <source>
        <dbReference type="ARBA" id="ARBA00022737"/>
    </source>
</evidence>
<feature type="region of interest" description="Disordered" evidence="7">
    <location>
        <begin position="419"/>
        <end position="470"/>
    </location>
</feature>
<evidence type="ECO:0000256" key="7">
    <source>
        <dbReference type="SAM" id="MobiDB-lite"/>
    </source>
</evidence>
<dbReference type="InterPro" id="IPR049566">
    <property type="entry name" value="WDR59_RTC1-like_RING_Znf"/>
</dbReference>
<dbReference type="GO" id="GO:0005829">
    <property type="term" value="C:cytosol"/>
    <property type="evidence" value="ECO:0007669"/>
    <property type="project" value="TreeGrafter"/>
</dbReference>
<feature type="compositionally biased region" description="Low complexity" evidence="7">
    <location>
        <begin position="456"/>
        <end position="470"/>
    </location>
</feature>
<dbReference type="PROSITE" id="PS50294">
    <property type="entry name" value="WD_REPEATS_REGION"/>
    <property type="match status" value="2"/>
</dbReference>
<dbReference type="Proteomes" id="UP000693970">
    <property type="component" value="Unassembled WGS sequence"/>
</dbReference>
<name>A0A9K3LV22_9STRA</name>
<keyword evidence="2" id="KW-0479">Metal-binding</keyword>
<feature type="domain" description="WDR59/RTC1-like RING zinc finger" evidence="8">
    <location>
        <begin position="997"/>
        <end position="1050"/>
    </location>
</feature>
<feature type="compositionally biased region" description="Low complexity" evidence="7">
    <location>
        <begin position="427"/>
        <end position="447"/>
    </location>
</feature>
<dbReference type="Pfam" id="PF17120">
    <property type="entry name" value="zf-RING_16"/>
    <property type="match status" value="1"/>
</dbReference>
<evidence type="ECO:0000256" key="2">
    <source>
        <dbReference type="ARBA" id="ARBA00022723"/>
    </source>
</evidence>
<dbReference type="OrthoDB" id="60955at2759"/>
<feature type="compositionally biased region" description="Basic and acidic residues" evidence="7">
    <location>
        <begin position="11"/>
        <end position="20"/>
    </location>
</feature>
<keyword evidence="5" id="KW-0862">Zinc</keyword>
<dbReference type="InterPro" id="IPR019775">
    <property type="entry name" value="WD40_repeat_CS"/>
</dbReference>
<dbReference type="GO" id="GO:0016239">
    <property type="term" value="P:positive regulation of macroautophagy"/>
    <property type="evidence" value="ECO:0007669"/>
    <property type="project" value="TreeGrafter"/>
</dbReference>
<keyword evidence="4" id="KW-0863">Zinc-finger</keyword>
<evidence type="ECO:0000313" key="10">
    <source>
        <dbReference type="Proteomes" id="UP000693970"/>
    </source>
</evidence>
<evidence type="ECO:0000256" key="1">
    <source>
        <dbReference type="ARBA" id="ARBA00022574"/>
    </source>
</evidence>
<dbReference type="SMART" id="SM00320">
    <property type="entry name" value="WD40"/>
    <property type="match status" value="5"/>
</dbReference>
<evidence type="ECO:0000256" key="5">
    <source>
        <dbReference type="ARBA" id="ARBA00022833"/>
    </source>
</evidence>
<feature type="compositionally biased region" description="Polar residues" evidence="7">
    <location>
        <begin position="625"/>
        <end position="634"/>
    </location>
</feature>
<dbReference type="InterPro" id="IPR001680">
    <property type="entry name" value="WD40_rpt"/>
</dbReference>
<dbReference type="AlphaFoldDB" id="A0A9K3LV22"/>
<dbReference type="PROSITE" id="PS00678">
    <property type="entry name" value="WD_REPEATS_1"/>
    <property type="match status" value="1"/>
</dbReference>
<protein>
    <submittedName>
        <fullName evidence="9">WD repeat-containing protein</fullName>
    </submittedName>
</protein>
<keyword evidence="1 6" id="KW-0853">WD repeat</keyword>
<dbReference type="PANTHER" id="PTHR46200">
    <property type="entry name" value="GATOR COMPLEX PROTEIN WDR24"/>
    <property type="match status" value="1"/>
</dbReference>
<feature type="region of interest" description="Disordered" evidence="7">
    <location>
        <begin position="280"/>
        <end position="308"/>
    </location>
</feature>
<keyword evidence="3" id="KW-0677">Repeat</keyword>
<comment type="caution">
    <text evidence="9">The sequence shown here is derived from an EMBL/GenBank/DDBJ whole genome shotgun (WGS) entry which is preliminary data.</text>
</comment>
<dbReference type="CDD" id="cd16693">
    <property type="entry name" value="mRING-H2-C3H3C2_WDR24"/>
    <property type="match status" value="1"/>
</dbReference>
<feature type="repeat" description="WD" evidence="6">
    <location>
        <begin position="366"/>
        <end position="409"/>
    </location>
</feature>
<dbReference type="InterPro" id="IPR037590">
    <property type="entry name" value="WDR24"/>
</dbReference>
<dbReference type="Pfam" id="PF00400">
    <property type="entry name" value="WD40"/>
    <property type="match status" value="2"/>
</dbReference>
<evidence type="ECO:0000256" key="6">
    <source>
        <dbReference type="PROSITE-ProRule" id="PRU00221"/>
    </source>
</evidence>
<gene>
    <name evidence="9" type="ORF">IV203_031360</name>
</gene>
<feature type="region of interest" description="Disordered" evidence="7">
    <location>
        <begin position="604"/>
        <end position="635"/>
    </location>
</feature>
<reference evidence="9" key="2">
    <citation type="submission" date="2021-04" db="EMBL/GenBank/DDBJ databases">
        <authorList>
            <person name="Podell S."/>
        </authorList>
    </citation>
    <scope>NUCLEOTIDE SEQUENCE</scope>
    <source>
        <strain evidence="9">Hildebrandi</strain>
    </source>
</reference>
<evidence type="ECO:0000259" key="8">
    <source>
        <dbReference type="Pfam" id="PF17120"/>
    </source>
</evidence>
<dbReference type="GO" id="GO:0008270">
    <property type="term" value="F:zinc ion binding"/>
    <property type="evidence" value="ECO:0007669"/>
    <property type="project" value="UniProtKB-KW"/>
</dbReference>
<dbReference type="PANTHER" id="PTHR46200:SF1">
    <property type="entry name" value="GATOR COMPLEX PROTEIN WDR24"/>
    <property type="match status" value="1"/>
</dbReference>
<dbReference type="GO" id="GO:0005774">
    <property type="term" value="C:vacuolar membrane"/>
    <property type="evidence" value="ECO:0007669"/>
    <property type="project" value="TreeGrafter"/>
</dbReference>
<proteinExistence type="predicted"/>
<organism evidence="9 10">
    <name type="scientific">Nitzschia inconspicua</name>
    <dbReference type="NCBI Taxonomy" id="303405"/>
    <lineage>
        <taxon>Eukaryota</taxon>
        <taxon>Sar</taxon>
        <taxon>Stramenopiles</taxon>
        <taxon>Ochrophyta</taxon>
        <taxon>Bacillariophyta</taxon>
        <taxon>Bacillariophyceae</taxon>
        <taxon>Bacillariophycidae</taxon>
        <taxon>Bacillariales</taxon>
        <taxon>Bacillariaceae</taxon>
        <taxon>Nitzschia</taxon>
    </lineage>
</organism>
<accession>A0A9K3LV22</accession>